<keyword evidence="2" id="KW-1185">Reference proteome</keyword>
<name>A0A286HMA4_9HYPH</name>
<proteinExistence type="predicted"/>
<accession>A0A286HMA4</accession>
<sequence>MQPSTPPPGKLFRQCRIVGINLAVIGLVLSAAAITPRNGQALVIVPPWSEPSRVVDVISQAGGSVINGTDAPYAAIAHSDEPGFAFRLFSSGAMLVLDGSLAFFCRSTPTP</sequence>
<evidence type="ECO:0000313" key="1">
    <source>
        <dbReference type="EMBL" id="SOE08439.1"/>
    </source>
</evidence>
<gene>
    <name evidence="1" type="ORF">SAMN05877838_0159</name>
</gene>
<dbReference type="EMBL" id="OCPC01000001">
    <property type="protein sequence ID" value="SOE08439.1"/>
    <property type="molecule type" value="Genomic_DNA"/>
</dbReference>
<organism evidence="1 2">
    <name type="scientific">Hoeflea halophila</name>
    <dbReference type="NCBI Taxonomy" id="714899"/>
    <lineage>
        <taxon>Bacteria</taxon>
        <taxon>Pseudomonadati</taxon>
        <taxon>Pseudomonadota</taxon>
        <taxon>Alphaproteobacteria</taxon>
        <taxon>Hyphomicrobiales</taxon>
        <taxon>Rhizobiaceae</taxon>
        <taxon>Hoeflea</taxon>
    </lineage>
</organism>
<evidence type="ECO:0000313" key="2">
    <source>
        <dbReference type="Proteomes" id="UP000219465"/>
    </source>
</evidence>
<reference evidence="2" key="1">
    <citation type="submission" date="2017-08" db="EMBL/GenBank/DDBJ databases">
        <authorList>
            <person name="Varghese N."/>
            <person name="Submissions S."/>
        </authorList>
    </citation>
    <scope>NUCLEOTIDE SEQUENCE [LARGE SCALE GENOMIC DNA]</scope>
    <source>
        <strain evidence="2">KCTC 23107</strain>
    </source>
</reference>
<dbReference type="RefSeq" id="WP_143438910.1">
    <property type="nucleotide sequence ID" value="NZ_OCPC01000001.1"/>
</dbReference>
<dbReference type="Proteomes" id="UP000219465">
    <property type="component" value="Unassembled WGS sequence"/>
</dbReference>
<protein>
    <submittedName>
        <fullName evidence="1">Uncharacterized protein</fullName>
    </submittedName>
</protein>
<dbReference type="OrthoDB" id="8117243at2"/>
<dbReference type="AlphaFoldDB" id="A0A286HMA4"/>